<name>A0AAN7MZH3_MYCAM</name>
<dbReference type="AlphaFoldDB" id="A0AAN7MZH3"/>
<dbReference type="Proteomes" id="UP001333110">
    <property type="component" value="Unassembled WGS sequence"/>
</dbReference>
<evidence type="ECO:0000313" key="2">
    <source>
        <dbReference type="Proteomes" id="UP001333110"/>
    </source>
</evidence>
<sequence>MGSVQQRAALRLCWQLPSGADMAETVGQRARLHSNSTQSQRKKCHGLLSLRPTGLGTGGEPLAWPKAMREEGPGLQLFSHACKFLESPFRLGKITLLCSHETLPEHWIHLWGPQYEKDMDLLEQVQRRATKMIRGLECLSYKERLRELGLFSLQKRRLQGDLIAAFQYLQGAYKKDGDRLLSRACSDRTKGNSFKLKEGRFRWDIRKKFFTTRVMKH</sequence>
<evidence type="ECO:0000313" key="1">
    <source>
        <dbReference type="EMBL" id="KAK4816867.1"/>
    </source>
</evidence>
<comment type="caution">
    <text evidence="1">The sequence shown here is derived from an EMBL/GenBank/DDBJ whole genome shotgun (WGS) entry which is preliminary data.</text>
</comment>
<gene>
    <name evidence="1" type="ORF">QYF61_024509</name>
</gene>
<accession>A0AAN7MZH3</accession>
<protein>
    <submittedName>
        <fullName evidence="1">Uncharacterized protein</fullName>
    </submittedName>
</protein>
<reference evidence="1 2" key="1">
    <citation type="journal article" date="2023" name="J. Hered.">
        <title>Chromosome-level genome of the wood stork (Mycteria americana) provides insight into avian chromosome evolution.</title>
        <authorList>
            <person name="Flamio R. Jr."/>
            <person name="Ramstad K.M."/>
        </authorList>
    </citation>
    <scope>NUCLEOTIDE SEQUENCE [LARGE SCALE GENOMIC DNA]</scope>
    <source>
        <strain evidence="1">JAX WOST 10</strain>
    </source>
</reference>
<dbReference type="EMBL" id="JAUNZN010000009">
    <property type="protein sequence ID" value="KAK4816867.1"/>
    <property type="molecule type" value="Genomic_DNA"/>
</dbReference>
<proteinExistence type="predicted"/>
<keyword evidence="2" id="KW-1185">Reference proteome</keyword>
<organism evidence="1 2">
    <name type="scientific">Mycteria americana</name>
    <name type="common">Wood stork</name>
    <dbReference type="NCBI Taxonomy" id="33587"/>
    <lineage>
        <taxon>Eukaryota</taxon>
        <taxon>Metazoa</taxon>
        <taxon>Chordata</taxon>
        <taxon>Craniata</taxon>
        <taxon>Vertebrata</taxon>
        <taxon>Euteleostomi</taxon>
        <taxon>Archelosauria</taxon>
        <taxon>Archosauria</taxon>
        <taxon>Dinosauria</taxon>
        <taxon>Saurischia</taxon>
        <taxon>Theropoda</taxon>
        <taxon>Coelurosauria</taxon>
        <taxon>Aves</taxon>
        <taxon>Neognathae</taxon>
        <taxon>Neoaves</taxon>
        <taxon>Aequornithes</taxon>
        <taxon>Ciconiiformes</taxon>
        <taxon>Ciconiidae</taxon>
        <taxon>Mycteria</taxon>
    </lineage>
</organism>